<dbReference type="UniPathway" id="UPA00124"/>
<dbReference type="PANTHER" id="PTHR21047">
    <property type="entry name" value="DTDP-6-DEOXY-D-GLUCOSE-3,5 EPIMERASE"/>
    <property type="match status" value="1"/>
</dbReference>
<dbReference type="Gene3D" id="2.60.120.10">
    <property type="entry name" value="Jelly Rolls"/>
    <property type="match status" value="1"/>
</dbReference>
<feature type="active site" description="Proton donor" evidence="1">
    <location>
        <position position="132"/>
    </location>
</feature>
<evidence type="ECO:0000256" key="2">
    <source>
        <dbReference type="PIRSR" id="PIRSR600888-3"/>
    </source>
</evidence>
<dbReference type="STRING" id="1514105.AOC36_08465"/>
<evidence type="ECO:0000256" key="1">
    <source>
        <dbReference type="PIRSR" id="PIRSR600888-1"/>
    </source>
</evidence>
<dbReference type="Proteomes" id="UP000063781">
    <property type="component" value="Chromosome"/>
</dbReference>
<dbReference type="NCBIfam" id="TIGR01221">
    <property type="entry name" value="rmlC"/>
    <property type="match status" value="1"/>
</dbReference>
<keyword evidence="5" id="KW-1185">Reference proteome</keyword>
<comment type="pathway">
    <text evidence="3">Carbohydrate biosynthesis; dTDP-L-rhamnose biosynthesis.</text>
</comment>
<accession>A0A0X8H0U7</accession>
<dbReference type="GO" id="GO:0019305">
    <property type="term" value="P:dTDP-rhamnose biosynthetic process"/>
    <property type="evidence" value="ECO:0007669"/>
    <property type="project" value="UniProtKB-UniRule"/>
</dbReference>
<name>A0A0X8H0U7_9FIRM</name>
<dbReference type="KEGG" id="erl:AOC36_08465"/>
<dbReference type="EC" id="5.1.3.13" evidence="3"/>
<dbReference type="SUPFAM" id="SSF51182">
    <property type="entry name" value="RmlC-like cupins"/>
    <property type="match status" value="1"/>
</dbReference>
<dbReference type="InterPro" id="IPR000888">
    <property type="entry name" value="RmlC-like"/>
</dbReference>
<comment type="catalytic activity">
    <reaction evidence="3">
        <text>dTDP-4-dehydro-6-deoxy-alpha-D-glucose = dTDP-4-dehydro-beta-L-rhamnose</text>
        <dbReference type="Rhea" id="RHEA:16969"/>
        <dbReference type="ChEBI" id="CHEBI:57649"/>
        <dbReference type="ChEBI" id="CHEBI:62830"/>
        <dbReference type="EC" id="5.1.3.13"/>
    </reaction>
</comment>
<dbReference type="GO" id="GO:0008830">
    <property type="term" value="F:dTDP-4-dehydrorhamnose 3,5-epimerase activity"/>
    <property type="evidence" value="ECO:0007669"/>
    <property type="project" value="UniProtKB-UniRule"/>
</dbReference>
<sequence length="181" mass="20750">MNKTETKLEGCVILEPKVFGDHRGWFMESYSKNTVESLGLNYDFVQDNHSYSKMKGVLRGIHLQNAPYAQAKLVRCTRGAILDVAVDLREDSKTYKQWISVELSAENQKQLMIPRGFGHAFVTLSDDVEVQYKADNFYDYPSDRSIRYDDPELNIDWGIDNPVLSDKDKAAPFLNDADIKF</sequence>
<gene>
    <name evidence="4" type="ORF">AOC36_08465</name>
</gene>
<dbReference type="InterPro" id="IPR011051">
    <property type="entry name" value="RmlC_Cupin_sf"/>
</dbReference>
<dbReference type="OrthoDB" id="9800680at2"/>
<dbReference type="GO" id="GO:0000271">
    <property type="term" value="P:polysaccharide biosynthetic process"/>
    <property type="evidence" value="ECO:0007669"/>
    <property type="project" value="TreeGrafter"/>
</dbReference>
<feature type="site" description="Participates in a stacking interaction with the thymidine ring of dTDP-4-oxo-6-deoxyglucose" evidence="2">
    <location>
        <position position="138"/>
    </location>
</feature>
<organism evidence="4 5">
    <name type="scientific">Erysipelothrix larvae</name>
    <dbReference type="NCBI Taxonomy" id="1514105"/>
    <lineage>
        <taxon>Bacteria</taxon>
        <taxon>Bacillati</taxon>
        <taxon>Bacillota</taxon>
        <taxon>Erysipelotrichia</taxon>
        <taxon>Erysipelotrichales</taxon>
        <taxon>Erysipelotrichaceae</taxon>
        <taxon>Erysipelothrix</taxon>
    </lineage>
</organism>
<dbReference type="CDD" id="cd00438">
    <property type="entry name" value="cupin_RmlC"/>
    <property type="match status" value="1"/>
</dbReference>
<protein>
    <recommendedName>
        <fullName evidence="3">dTDP-4-dehydrorhamnose 3,5-epimerase</fullName>
        <ecNumber evidence="3">5.1.3.13</ecNumber>
    </recommendedName>
    <alternativeName>
        <fullName evidence="3">Thymidine diphospho-4-keto-rhamnose 3,5-epimerase</fullName>
    </alternativeName>
</protein>
<dbReference type="AlphaFoldDB" id="A0A0X8H0U7"/>
<comment type="similarity">
    <text evidence="3">Belongs to the dTDP-4-dehydrorhamnose 3,5-epimerase family.</text>
</comment>
<dbReference type="RefSeq" id="WP_067633325.1">
    <property type="nucleotide sequence ID" value="NZ_CP013213.1"/>
</dbReference>
<feature type="active site" description="Proton acceptor" evidence="1">
    <location>
        <position position="62"/>
    </location>
</feature>
<evidence type="ECO:0000313" key="4">
    <source>
        <dbReference type="EMBL" id="AMC94017.1"/>
    </source>
</evidence>
<evidence type="ECO:0000313" key="5">
    <source>
        <dbReference type="Proteomes" id="UP000063781"/>
    </source>
</evidence>
<dbReference type="InterPro" id="IPR014710">
    <property type="entry name" value="RmlC-like_jellyroll"/>
</dbReference>
<comment type="function">
    <text evidence="3">Catalyzes the epimerization of the C3' and C5'positions of dTDP-6-deoxy-D-xylo-4-hexulose, forming dTDP-6-deoxy-L-lyxo-4-hexulose.</text>
</comment>
<dbReference type="GO" id="GO:0005829">
    <property type="term" value="C:cytosol"/>
    <property type="evidence" value="ECO:0007669"/>
    <property type="project" value="TreeGrafter"/>
</dbReference>
<reference evidence="4 5" key="1">
    <citation type="submission" date="2015-10" db="EMBL/GenBank/DDBJ databases">
        <title>Erysipelothrix larvae sp. LV19 isolated from the larval gut of the rhinoceros beetle, Trypoxylus dichotomus.</title>
        <authorList>
            <person name="Lim S."/>
            <person name="Kim B.-C."/>
        </authorList>
    </citation>
    <scope>NUCLEOTIDE SEQUENCE [LARGE SCALE GENOMIC DNA]</scope>
    <source>
        <strain evidence="4 5">LV19</strain>
    </source>
</reference>
<evidence type="ECO:0000256" key="3">
    <source>
        <dbReference type="RuleBase" id="RU364069"/>
    </source>
</evidence>
<proteinExistence type="inferred from homology"/>
<comment type="subunit">
    <text evidence="3">Homodimer.</text>
</comment>
<dbReference type="Pfam" id="PF00908">
    <property type="entry name" value="dTDP_sugar_isom"/>
    <property type="match status" value="1"/>
</dbReference>
<dbReference type="PANTHER" id="PTHR21047:SF2">
    <property type="entry name" value="THYMIDINE DIPHOSPHO-4-KETO-RHAMNOSE 3,5-EPIMERASE"/>
    <property type="match status" value="1"/>
</dbReference>
<keyword evidence="3" id="KW-0413">Isomerase</keyword>
<dbReference type="EMBL" id="CP013213">
    <property type="protein sequence ID" value="AMC94017.1"/>
    <property type="molecule type" value="Genomic_DNA"/>
</dbReference>